<feature type="transmembrane region" description="Helical" evidence="2">
    <location>
        <begin position="451"/>
        <end position="472"/>
    </location>
</feature>
<dbReference type="PANTHER" id="PTHR43060">
    <property type="entry name" value="3-HYDROXYISOBUTYRATE DEHYDROGENASE-LIKE 1, MITOCHONDRIAL-RELATED"/>
    <property type="match status" value="1"/>
</dbReference>
<dbReference type="GO" id="GO:0051287">
    <property type="term" value="F:NAD binding"/>
    <property type="evidence" value="ECO:0007669"/>
    <property type="project" value="InterPro"/>
</dbReference>
<keyword evidence="2" id="KW-1133">Transmembrane helix</keyword>
<keyword evidence="2" id="KW-0812">Transmembrane</keyword>
<dbReference type="SUPFAM" id="SSF48179">
    <property type="entry name" value="6-phosphogluconate dehydrogenase C-terminal domain-like"/>
    <property type="match status" value="1"/>
</dbReference>
<evidence type="ECO:0000313" key="5">
    <source>
        <dbReference type="EMBL" id="CAI5714324.1"/>
    </source>
</evidence>
<dbReference type="InterPro" id="IPR036291">
    <property type="entry name" value="NAD(P)-bd_dom_sf"/>
</dbReference>
<dbReference type="Gene3D" id="3.40.50.720">
    <property type="entry name" value="NAD(P)-binding Rossmann-like Domain"/>
    <property type="match status" value="1"/>
</dbReference>
<dbReference type="Pfam" id="PF14833">
    <property type="entry name" value="NAD_binding_11"/>
    <property type="match status" value="1"/>
</dbReference>
<feature type="transmembrane region" description="Helical" evidence="2">
    <location>
        <begin position="520"/>
        <end position="538"/>
    </location>
</feature>
<feature type="region of interest" description="Disordered" evidence="1">
    <location>
        <begin position="352"/>
        <end position="386"/>
    </location>
</feature>
<dbReference type="InterPro" id="IPR008927">
    <property type="entry name" value="6-PGluconate_DH-like_C_sf"/>
</dbReference>
<dbReference type="AlphaFoldDB" id="A0AAV0T424"/>
<evidence type="ECO:0000313" key="6">
    <source>
        <dbReference type="Proteomes" id="UP001162031"/>
    </source>
</evidence>
<dbReference type="InterPro" id="IPR029154">
    <property type="entry name" value="HIBADH-like_NADP-bd"/>
</dbReference>
<evidence type="ECO:0000256" key="1">
    <source>
        <dbReference type="SAM" id="MobiDB-lite"/>
    </source>
</evidence>
<keyword evidence="6" id="KW-1185">Reference proteome</keyword>
<dbReference type="GO" id="GO:0050661">
    <property type="term" value="F:NADP binding"/>
    <property type="evidence" value="ECO:0007669"/>
    <property type="project" value="InterPro"/>
</dbReference>
<keyword evidence="2" id="KW-0472">Membrane</keyword>
<feature type="domain" description="3-hydroxyisobutyrate dehydrogenase-like NAD-binding" evidence="4">
    <location>
        <begin position="171"/>
        <end position="288"/>
    </location>
</feature>
<gene>
    <name evidence="5" type="ORF">HBR001_LOCUS1220</name>
</gene>
<reference evidence="5" key="1">
    <citation type="submission" date="2022-12" db="EMBL/GenBank/DDBJ databases">
        <authorList>
            <person name="Webb A."/>
        </authorList>
    </citation>
    <scope>NUCLEOTIDE SEQUENCE</scope>
    <source>
        <strain evidence="5">Hp1</strain>
    </source>
</reference>
<evidence type="ECO:0000259" key="4">
    <source>
        <dbReference type="Pfam" id="PF14833"/>
    </source>
</evidence>
<organism evidence="5 6">
    <name type="scientific">Hyaloperonospora brassicae</name>
    <name type="common">Brassica downy mildew</name>
    <name type="synonym">Peronospora brassicae</name>
    <dbReference type="NCBI Taxonomy" id="162125"/>
    <lineage>
        <taxon>Eukaryota</taxon>
        <taxon>Sar</taxon>
        <taxon>Stramenopiles</taxon>
        <taxon>Oomycota</taxon>
        <taxon>Peronosporomycetes</taxon>
        <taxon>Peronosporales</taxon>
        <taxon>Peronosporaceae</taxon>
        <taxon>Hyaloperonospora</taxon>
    </lineage>
</organism>
<evidence type="ECO:0000259" key="3">
    <source>
        <dbReference type="Pfam" id="PF03446"/>
    </source>
</evidence>
<evidence type="ECO:0008006" key="7">
    <source>
        <dbReference type="Google" id="ProtNLM"/>
    </source>
</evidence>
<feature type="transmembrane region" description="Helical" evidence="2">
    <location>
        <begin position="423"/>
        <end position="445"/>
    </location>
</feature>
<dbReference type="InterPro" id="IPR006115">
    <property type="entry name" value="6PGDH_NADP-bd"/>
</dbReference>
<comment type="caution">
    <text evidence="5">The sequence shown here is derived from an EMBL/GenBank/DDBJ whole genome shotgun (WGS) entry which is preliminary data.</text>
</comment>
<accession>A0AAV0T424</accession>
<dbReference type="SUPFAM" id="SSF51735">
    <property type="entry name" value="NAD(P)-binding Rossmann-fold domains"/>
    <property type="match status" value="1"/>
</dbReference>
<feature type="domain" description="6-phosphogluconate dehydrogenase NADP-binding" evidence="3">
    <location>
        <begin position="8"/>
        <end position="168"/>
    </location>
</feature>
<evidence type="ECO:0000256" key="2">
    <source>
        <dbReference type="SAM" id="Phobius"/>
    </source>
</evidence>
<dbReference type="InterPro" id="IPR013328">
    <property type="entry name" value="6PGD_dom2"/>
</dbReference>
<dbReference type="Pfam" id="PF03446">
    <property type="entry name" value="NAD_binding_2"/>
    <property type="match status" value="1"/>
</dbReference>
<dbReference type="EMBL" id="CANTFL010000122">
    <property type="protein sequence ID" value="CAI5714324.1"/>
    <property type="molecule type" value="Genomic_DNA"/>
</dbReference>
<name>A0AAV0T424_HYABA</name>
<protein>
    <recommendedName>
        <fullName evidence="7">3-hydroxyisobutyrate dehydrogenase</fullName>
    </recommendedName>
</protein>
<dbReference type="Proteomes" id="UP001162031">
    <property type="component" value="Unassembled WGS sequence"/>
</dbReference>
<dbReference type="PANTHER" id="PTHR43060:SF15">
    <property type="entry name" value="3-HYDROXYISOBUTYRATE DEHYDROGENASE-LIKE 1, MITOCHONDRIAL-RELATED"/>
    <property type="match status" value="1"/>
</dbReference>
<feature type="transmembrane region" description="Helical" evidence="2">
    <location>
        <begin position="493"/>
        <end position="514"/>
    </location>
</feature>
<proteinExistence type="predicted"/>
<sequence length="554" mass="58539">MVVAVKPRVGWIGTGVMGASMVGHILKHGYDVTVFNRTPAKCKDLVKEGAQVASSPAEVAKVSDIVFGIVGYPSDVRKVFLDPEQGVLSSIKAGGVIVDMTTSEPSLAKEIYETAKQKGVSSLDAPVSGGDVGAREATLSIMVGGDTATVESTRPLFQLMGKNICHMGGAGAGQHTKMVNQILIATNMIGVVEGLLYAHKSGLDAEKVIRAVSAGAAGSWSVSNLGPRIAKRNFDPGFFVEHFVKDMGIALKEAASMNLALPGLALANQLYVAVKAQGHGRLGTHALMLALEQLNGIAPSAARPPSPRSLAFDSMDGPAQALEQPLVDDAPRVPLGNANGCHAMYNPLVDAGDEEEKQETQGPSQTGRPHVQKQPPPHKMPYAAPSVHPYAVPQYDPHGGYSGSAGNGWGGGQSEESRGDQGVLVDIVFSGLYTLAAVFTIVQGFGMLIHFTYASVSLGLYTMAFGTAIIMYDLKSVVNGVSVEMYLPFLGNYIGRAATVLFFAVLCAQTYEYAGWTKFFVLYNLLVATLQGFVYFTTKTVTPSQPQMDGLPDL</sequence>
<dbReference type="Gene3D" id="1.10.1040.10">
    <property type="entry name" value="N-(1-d-carboxylethyl)-l-norvaline Dehydrogenase, domain 2"/>
    <property type="match status" value="1"/>
</dbReference>